<comment type="caution">
    <text evidence="1">The sequence shown here is derived from an EMBL/GenBank/DDBJ whole genome shotgun (WGS) entry which is preliminary data.</text>
</comment>
<organism evidence="1 2">
    <name type="scientific">Streptomyces paromomycinus</name>
    <name type="common">Streptomyces rimosus subsp. paromomycinus</name>
    <dbReference type="NCBI Taxonomy" id="92743"/>
    <lineage>
        <taxon>Bacteria</taxon>
        <taxon>Bacillati</taxon>
        <taxon>Actinomycetota</taxon>
        <taxon>Actinomycetes</taxon>
        <taxon>Kitasatosporales</taxon>
        <taxon>Streptomycetaceae</taxon>
        <taxon>Streptomyces</taxon>
    </lineage>
</organism>
<name>A0A401W817_STREY</name>
<protein>
    <recommendedName>
        <fullName evidence="3">Lasso RiPP family leader peptide-containing protein</fullName>
    </recommendedName>
</protein>
<sequence>MRDVQERDEVTEYEAPELADAGAFAERTLGFTGELADSWGGLHSTFW</sequence>
<proteinExistence type="predicted"/>
<dbReference type="AlphaFoldDB" id="A0A401W817"/>
<evidence type="ECO:0000313" key="2">
    <source>
        <dbReference type="Proteomes" id="UP000286746"/>
    </source>
</evidence>
<dbReference type="Proteomes" id="UP000286746">
    <property type="component" value="Unassembled WGS sequence"/>
</dbReference>
<gene>
    <name evidence="1" type="ORF">GKJPGBOP_05195</name>
</gene>
<reference evidence="1 2" key="1">
    <citation type="submission" date="2018-11" db="EMBL/GenBank/DDBJ databases">
        <title>Whole genome sequence of Streptomyces paromomycinus NBRC 15454(T).</title>
        <authorList>
            <person name="Komaki H."/>
            <person name="Tamura T."/>
        </authorList>
    </citation>
    <scope>NUCLEOTIDE SEQUENCE [LARGE SCALE GENOMIC DNA]</scope>
    <source>
        <strain evidence="1 2">NBRC 15454</strain>
    </source>
</reference>
<keyword evidence="2" id="KW-1185">Reference proteome</keyword>
<evidence type="ECO:0000313" key="1">
    <source>
        <dbReference type="EMBL" id="GCD45466.1"/>
    </source>
</evidence>
<dbReference type="EMBL" id="BHZD01000001">
    <property type="protein sequence ID" value="GCD45466.1"/>
    <property type="molecule type" value="Genomic_DNA"/>
</dbReference>
<dbReference type="RefSeq" id="WP_125056043.1">
    <property type="nucleotide sequence ID" value="NZ_BHZD01000001.1"/>
</dbReference>
<dbReference type="NCBIfam" id="NF033521">
    <property type="entry name" value="lasso_leader_L3"/>
    <property type="match status" value="1"/>
</dbReference>
<accession>A0A401W817</accession>
<evidence type="ECO:0008006" key="3">
    <source>
        <dbReference type="Google" id="ProtNLM"/>
    </source>
</evidence>